<dbReference type="RefSeq" id="WP_307191898.1">
    <property type="nucleotide sequence ID" value="NZ_JAUSUN010000012.1"/>
</dbReference>
<evidence type="ECO:0000313" key="3">
    <source>
        <dbReference type="Proteomes" id="UP001242313"/>
    </source>
</evidence>
<comment type="caution">
    <text evidence="2">The sequence shown here is derived from an EMBL/GenBank/DDBJ whole genome shotgun (WGS) entry which is preliminary data.</text>
</comment>
<accession>A0ABU0FVU9</accession>
<keyword evidence="1" id="KW-0812">Transmembrane</keyword>
<evidence type="ECO:0000313" key="2">
    <source>
        <dbReference type="EMBL" id="MDQ0414048.1"/>
    </source>
</evidence>
<feature type="transmembrane region" description="Helical" evidence="1">
    <location>
        <begin position="5"/>
        <end position="23"/>
    </location>
</feature>
<reference evidence="2 3" key="1">
    <citation type="submission" date="2023-07" db="EMBL/GenBank/DDBJ databases">
        <title>Genomic Encyclopedia of Type Strains, Phase IV (KMG-IV): sequencing the most valuable type-strain genomes for metagenomic binning, comparative biology and taxonomic classification.</title>
        <authorList>
            <person name="Goeker M."/>
        </authorList>
    </citation>
    <scope>NUCLEOTIDE SEQUENCE [LARGE SCALE GENOMIC DNA]</scope>
    <source>
        <strain evidence="2 3">DSM 19598</strain>
    </source>
</reference>
<dbReference type="Proteomes" id="UP001242313">
    <property type="component" value="Unassembled WGS sequence"/>
</dbReference>
<dbReference type="EMBL" id="JAUSUN010000012">
    <property type="protein sequence ID" value="MDQ0414048.1"/>
    <property type="molecule type" value="Genomic_DNA"/>
</dbReference>
<evidence type="ECO:0008006" key="4">
    <source>
        <dbReference type="Google" id="ProtNLM"/>
    </source>
</evidence>
<gene>
    <name evidence="2" type="ORF">J2S25_002255</name>
</gene>
<keyword evidence="1" id="KW-0472">Membrane</keyword>
<feature type="transmembrane region" description="Helical" evidence="1">
    <location>
        <begin position="93"/>
        <end position="119"/>
    </location>
</feature>
<feature type="transmembrane region" description="Helical" evidence="1">
    <location>
        <begin position="29"/>
        <end position="52"/>
    </location>
</feature>
<sequence length="136" mass="15884">MVFKIIYGIVYFIVLYNIANYLSKDLIEVSTFVFILLSIINGLLFKLPSFVSHLKTEGVWKVEWVRLFLIMLPALFIFFSFNNLRPLDIIASFLFLDSIALTSRYFLTVISFILGYTLLDVVKKHKYEFSCSSKKK</sequence>
<name>A0ABU0FVU9_9BACI</name>
<feature type="transmembrane region" description="Helical" evidence="1">
    <location>
        <begin position="64"/>
        <end position="81"/>
    </location>
</feature>
<protein>
    <recommendedName>
        <fullName evidence="4">Permease</fullName>
    </recommendedName>
</protein>
<proteinExistence type="predicted"/>
<evidence type="ECO:0000256" key="1">
    <source>
        <dbReference type="SAM" id="Phobius"/>
    </source>
</evidence>
<keyword evidence="1" id="KW-1133">Transmembrane helix</keyword>
<keyword evidence="3" id="KW-1185">Reference proteome</keyword>
<organism evidence="2 3">
    <name type="scientific">Mesobacillus stamsii</name>
    <dbReference type="NCBI Taxonomy" id="225347"/>
    <lineage>
        <taxon>Bacteria</taxon>
        <taxon>Bacillati</taxon>
        <taxon>Bacillota</taxon>
        <taxon>Bacilli</taxon>
        <taxon>Bacillales</taxon>
        <taxon>Bacillaceae</taxon>
        <taxon>Mesobacillus</taxon>
    </lineage>
</organism>